<protein>
    <recommendedName>
        <fullName evidence="3">DUF6542 domain-containing protein</fullName>
    </recommendedName>
</protein>
<feature type="transmembrane region" description="Helical" evidence="2">
    <location>
        <begin position="25"/>
        <end position="46"/>
    </location>
</feature>
<sequence>MTISGQPHDGVPLDERSVVAARRGIPWWAAVLLAFAATGLGIAIDLGRGDTLTRVFLAFYAVGCVVAVLAVMRRGIFAAMVQPPLILAIAVPVVVKLLGSGSTGGLRNEVITLALPLVNGFPTMAVTTAVTVGLGIVRLVVTRNPGSARTHRRPSAAGDADDQVTTRPSRSAAGRSQRSPR</sequence>
<feature type="region of interest" description="Disordered" evidence="1">
    <location>
        <begin position="147"/>
        <end position="181"/>
    </location>
</feature>
<feature type="transmembrane region" description="Helical" evidence="2">
    <location>
        <begin position="121"/>
        <end position="141"/>
    </location>
</feature>
<keyword evidence="2" id="KW-1133">Transmembrane helix</keyword>
<name>A0ABY6NXT5_9NOCA</name>
<evidence type="ECO:0000259" key="3">
    <source>
        <dbReference type="Pfam" id="PF20177"/>
    </source>
</evidence>
<proteinExistence type="predicted"/>
<feature type="transmembrane region" description="Helical" evidence="2">
    <location>
        <begin position="84"/>
        <end position="101"/>
    </location>
</feature>
<keyword evidence="5" id="KW-1185">Reference proteome</keyword>
<evidence type="ECO:0000313" key="4">
    <source>
        <dbReference type="EMBL" id="UZJ24034.1"/>
    </source>
</evidence>
<dbReference type="InterPro" id="IPR046672">
    <property type="entry name" value="DUF6542"/>
</dbReference>
<feature type="domain" description="DUF6542" evidence="3">
    <location>
        <begin position="24"/>
        <end position="143"/>
    </location>
</feature>
<feature type="transmembrane region" description="Helical" evidence="2">
    <location>
        <begin position="52"/>
        <end position="72"/>
    </location>
</feature>
<dbReference type="RefSeq" id="WP_265382141.1">
    <property type="nucleotide sequence ID" value="NZ_CP110615.1"/>
</dbReference>
<dbReference type="Proteomes" id="UP001164965">
    <property type="component" value="Chromosome"/>
</dbReference>
<organism evidence="4 5">
    <name type="scientific">Rhodococcus antarcticus</name>
    <dbReference type="NCBI Taxonomy" id="2987751"/>
    <lineage>
        <taxon>Bacteria</taxon>
        <taxon>Bacillati</taxon>
        <taxon>Actinomycetota</taxon>
        <taxon>Actinomycetes</taxon>
        <taxon>Mycobacteriales</taxon>
        <taxon>Nocardiaceae</taxon>
        <taxon>Rhodococcus</taxon>
    </lineage>
</organism>
<dbReference type="EMBL" id="CP110615">
    <property type="protein sequence ID" value="UZJ24034.1"/>
    <property type="molecule type" value="Genomic_DNA"/>
</dbReference>
<feature type="compositionally biased region" description="Polar residues" evidence="1">
    <location>
        <begin position="163"/>
        <end position="181"/>
    </location>
</feature>
<evidence type="ECO:0000256" key="1">
    <source>
        <dbReference type="SAM" id="MobiDB-lite"/>
    </source>
</evidence>
<dbReference type="Pfam" id="PF20177">
    <property type="entry name" value="DUF6542"/>
    <property type="match status" value="1"/>
</dbReference>
<evidence type="ECO:0000313" key="5">
    <source>
        <dbReference type="Proteomes" id="UP001164965"/>
    </source>
</evidence>
<keyword evidence="2" id="KW-0812">Transmembrane</keyword>
<accession>A0ABY6NXT5</accession>
<reference evidence="4" key="1">
    <citation type="submission" date="2022-10" db="EMBL/GenBank/DDBJ databases">
        <title>Rhodococcus sp.75.</title>
        <authorList>
            <person name="Sun M."/>
        </authorList>
    </citation>
    <scope>NUCLEOTIDE SEQUENCE</scope>
    <source>
        <strain evidence="4">75</strain>
    </source>
</reference>
<keyword evidence="2" id="KW-0472">Membrane</keyword>
<evidence type="ECO:0000256" key="2">
    <source>
        <dbReference type="SAM" id="Phobius"/>
    </source>
</evidence>
<gene>
    <name evidence="4" type="ORF">RHODO2019_12695</name>
</gene>